<keyword evidence="9" id="KW-0325">Glycoprotein</keyword>
<evidence type="ECO:0000313" key="12">
    <source>
        <dbReference type="Proteomes" id="UP000549394"/>
    </source>
</evidence>
<dbReference type="InterPro" id="IPR005331">
    <property type="entry name" value="Sulfotransferase"/>
</dbReference>
<reference evidence="11 12" key="1">
    <citation type="submission" date="2020-08" db="EMBL/GenBank/DDBJ databases">
        <authorList>
            <person name="Hejnol A."/>
        </authorList>
    </citation>
    <scope>NUCLEOTIDE SEQUENCE [LARGE SCALE GENOMIC DNA]</scope>
</reference>
<dbReference type="InterPro" id="IPR027417">
    <property type="entry name" value="P-loop_NTPase"/>
</dbReference>
<keyword evidence="7" id="KW-0333">Golgi apparatus</keyword>
<dbReference type="Proteomes" id="UP000549394">
    <property type="component" value="Unassembled WGS sequence"/>
</dbReference>
<accession>A0A7I8VTK1</accession>
<dbReference type="EMBL" id="CAJFCJ010000009">
    <property type="protein sequence ID" value="CAD5119277.1"/>
    <property type="molecule type" value="Genomic_DNA"/>
</dbReference>
<evidence type="ECO:0000256" key="3">
    <source>
        <dbReference type="ARBA" id="ARBA00022679"/>
    </source>
</evidence>
<comment type="caution">
    <text evidence="11">The sequence shown here is derived from an EMBL/GenBank/DDBJ whole genome shotgun (WGS) entry which is preliminary data.</text>
</comment>
<evidence type="ECO:0000256" key="5">
    <source>
        <dbReference type="ARBA" id="ARBA00022968"/>
    </source>
</evidence>
<dbReference type="Gene3D" id="3.40.50.300">
    <property type="entry name" value="P-loop containing nucleotide triphosphate hydrolases"/>
    <property type="match status" value="1"/>
</dbReference>
<name>A0A7I8VTK1_9ANNE</name>
<dbReference type="Pfam" id="PF03567">
    <property type="entry name" value="Sulfotransfer_2"/>
    <property type="match status" value="1"/>
</dbReference>
<dbReference type="GO" id="GO:0000139">
    <property type="term" value="C:Golgi membrane"/>
    <property type="evidence" value="ECO:0007669"/>
    <property type="project" value="UniProtKB-SubCell"/>
</dbReference>
<comment type="similarity">
    <text evidence="2">Belongs to the sulfotransferase 3 family.</text>
</comment>
<evidence type="ECO:0000256" key="10">
    <source>
        <dbReference type="SAM" id="Phobius"/>
    </source>
</evidence>
<dbReference type="SUPFAM" id="SSF52540">
    <property type="entry name" value="P-loop containing nucleoside triphosphate hydrolases"/>
    <property type="match status" value="1"/>
</dbReference>
<organism evidence="11 12">
    <name type="scientific">Dimorphilus gyrociliatus</name>
    <dbReference type="NCBI Taxonomy" id="2664684"/>
    <lineage>
        <taxon>Eukaryota</taxon>
        <taxon>Metazoa</taxon>
        <taxon>Spiralia</taxon>
        <taxon>Lophotrochozoa</taxon>
        <taxon>Annelida</taxon>
        <taxon>Polychaeta</taxon>
        <taxon>Polychaeta incertae sedis</taxon>
        <taxon>Dinophilidae</taxon>
        <taxon>Dimorphilus</taxon>
    </lineage>
</organism>
<evidence type="ECO:0000256" key="8">
    <source>
        <dbReference type="ARBA" id="ARBA00023136"/>
    </source>
</evidence>
<proteinExistence type="inferred from homology"/>
<dbReference type="InterPro" id="IPR007734">
    <property type="entry name" value="Heparan_SO4_2-O-STrfase"/>
</dbReference>
<keyword evidence="3" id="KW-0808">Transferase</keyword>
<sequence>MVKISNYILTAVLVCQTLLIIALVYHNFHISLNNIHPTKKKLNRSVLTQPVLTLSSAKRTDRGTLQSVNKQVQLNKIFYNRVPKCGSRTIIELIKTSAETNKFQVHELKEYSPYFHEDEYNYKTVETFEESIGPFLLEGHYHFLEFSKYNGTQPTYINVIRDPIERMRSFYYFRRFQPDHIRDMDNATRYRSFDECVSKNIPECVEPLGNSAEEGYYKIIPFFCGHEPFCRKPTRKALDKAIYNVENYFAVVGLTEYLKETTEVLDYFLPLFFSGIYETYLKKQKNVEVKYKTIKKSALLDKTATFMRDLLAIEYEFYQFIRQKFMNQLTIVRKSYGKKLSI</sequence>
<dbReference type="PANTHER" id="PTHR12129">
    <property type="entry name" value="HEPARAN SULFATE 2-O-SULFOTRANSFERASE"/>
    <property type="match status" value="1"/>
</dbReference>
<gene>
    <name evidence="11" type="ORF">DGYR_LOCUS7545</name>
</gene>
<keyword evidence="12" id="KW-1185">Reference proteome</keyword>
<dbReference type="OrthoDB" id="10019582at2759"/>
<protein>
    <submittedName>
        <fullName evidence="11">DgyrCDS7905</fullName>
    </submittedName>
</protein>
<evidence type="ECO:0000256" key="2">
    <source>
        <dbReference type="ARBA" id="ARBA00010569"/>
    </source>
</evidence>
<evidence type="ECO:0000256" key="1">
    <source>
        <dbReference type="ARBA" id="ARBA00004323"/>
    </source>
</evidence>
<evidence type="ECO:0000256" key="9">
    <source>
        <dbReference type="ARBA" id="ARBA00023180"/>
    </source>
</evidence>
<evidence type="ECO:0000256" key="6">
    <source>
        <dbReference type="ARBA" id="ARBA00022989"/>
    </source>
</evidence>
<evidence type="ECO:0000313" key="11">
    <source>
        <dbReference type="EMBL" id="CAD5119277.1"/>
    </source>
</evidence>
<evidence type="ECO:0000256" key="7">
    <source>
        <dbReference type="ARBA" id="ARBA00023034"/>
    </source>
</evidence>
<keyword evidence="4 10" id="KW-0812">Transmembrane</keyword>
<keyword evidence="5" id="KW-0735">Signal-anchor</keyword>
<evidence type="ECO:0000256" key="4">
    <source>
        <dbReference type="ARBA" id="ARBA00022692"/>
    </source>
</evidence>
<dbReference type="GO" id="GO:0008146">
    <property type="term" value="F:sulfotransferase activity"/>
    <property type="evidence" value="ECO:0007669"/>
    <property type="project" value="InterPro"/>
</dbReference>
<keyword evidence="6 10" id="KW-1133">Transmembrane helix</keyword>
<comment type="subcellular location">
    <subcellularLocation>
        <location evidence="1">Golgi apparatus membrane</location>
        <topology evidence="1">Single-pass type II membrane protein</topology>
    </subcellularLocation>
</comment>
<keyword evidence="8 10" id="KW-0472">Membrane</keyword>
<dbReference type="AlphaFoldDB" id="A0A7I8VTK1"/>
<dbReference type="PANTHER" id="PTHR12129:SF15">
    <property type="entry name" value="URONYL 2-SULFOTRANSFERASE"/>
    <property type="match status" value="1"/>
</dbReference>
<feature type="transmembrane region" description="Helical" evidence="10">
    <location>
        <begin position="7"/>
        <end position="28"/>
    </location>
</feature>